<dbReference type="PANTHER" id="PTHR34951">
    <property type="entry name" value="B6F COMPLEX SUBUNIT, PUTATIVE, EXPRESSED-RELATED"/>
    <property type="match status" value="1"/>
</dbReference>
<comment type="subcellular location">
    <subcellularLocation>
        <location evidence="1">Nucleus</location>
    </subcellularLocation>
</comment>
<dbReference type="EMBL" id="JBJKTR010000001">
    <property type="protein sequence ID" value="KAL3382893.1"/>
    <property type="molecule type" value="Genomic_DNA"/>
</dbReference>
<proteinExistence type="predicted"/>
<keyword evidence="3" id="KW-0238">DNA-binding</keyword>
<comment type="caution">
    <text evidence="8">The sequence shown here is derived from an EMBL/GenBank/DDBJ whole genome shotgun (WGS) entry which is preliminary data.</text>
</comment>
<accession>A0ABD2VR46</accession>
<dbReference type="Proteomes" id="UP001627284">
    <property type="component" value="Unassembled WGS sequence"/>
</dbReference>
<dbReference type="AlphaFoldDB" id="A0ABD2VR46"/>
<evidence type="ECO:0000256" key="4">
    <source>
        <dbReference type="ARBA" id="ARBA00023163"/>
    </source>
</evidence>
<evidence type="ECO:0000313" key="8">
    <source>
        <dbReference type="EMBL" id="KAL3382893.1"/>
    </source>
</evidence>
<dbReference type="PROSITE" id="PS50863">
    <property type="entry name" value="B3"/>
    <property type="match status" value="1"/>
</dbReference>
<name>A0ABD2VR46_9SOLN</name>
<feature type="compositionally biased region" description="Acidic residues" evidence="6">
    <location>
        <begin position="196"/>
        <end position="226"/>
    </location>
</feature>
<keyword evidence="9" id="KW-1185">Reference proteome</keyword>
<dbReference type="Gene3D" id="2.40.330.10">
    <property type="entry name" value="DNA-binding pseudobarrel domain"/>
    <property type="match status" value="2"/>
</dbReference>
<keyword evidence="2" id="KW-0805">Transcription regulation</keyword>
<feature type="region of interest" description="Disordered" evidence="6">
    <location>
        <begin position="1"/>
        <end position="42"/>
    </location>
</feature>
<evidence type="ECO:0000256" key="6">
    <source>
        <dbReference type="SAM" id="MobiDB-lite"/>
    </source>
</evidence>
<gene>
    <name evidence="8" type="ORF">AABB24_002409</name>
</gene>
<evidence type="ECO:0000256" key="5">
    <source>
        <dbReference type="ARBA" id="ARBA00023242"/>
    </source>
</evidence>
<evidence type="ECO:0000256" key="1">
    <source>
        <dbReference type="ARBA" id="ARBA00004123"/>
    </source>
</evidence>
<feature type="region of interest" description="Disordered" evidence="6">
    <location>
        <begin position="187"/>
        <end position="231"/>
    </location>
</feature>
<dbReference type="SUPFAM" id="SSF101936">
    <property type="entry name" value="DNA-binding pseudobarrel domain"/>
    <property type="match status" value="2"/>
</dbReference>
<dbReference type="InterPro" id="IPR053333">
    <property type="entry name" value="Cytochrome_b6-f_sub7"/>
</dbReference>
<dbReference type="EMBL" id="JBJKTR010000001">
    <property type="protein sequence ID" value="KAL3382892.1"/>
    <property type="molecule type" value="Genomic_DNA"/>
</dbReference>
<dbReference type="InterPro" id="IPR015300">
    <property type="entry name" value="DNA-bd_pseudobarrel_sf"/>
</dbReference>
<dbReference type="EMBL" id="JBJKTR010000001">
    <property type="protein sequence ID" value="KAL3382891.1"/>
    <property type="molecule type" value="Genomic_DNA"/>
</dbReference>
<organism evidence="8 9">
    <name type="scientific">Solanum stoloniferum</name>
    <dbReference type="NCBI Taxonomy" id="62892"/>
    <lineage>
        <taxon>Eukaryota</taxon>
        <taxon>Viridiplantae</taxon>
        <taxon>Streptophyta</taxon>
        <taxon>Embryophyta</taxon>
        <taxon>Tracheophyta</taxon>
        <taxon>Spermatophyta</taxon>
        <taxon>Magnoliopsida</taxon>
        <taxon>eudicotyledons</taxon>
        <taxon>Gunneridae</taxon>
        <taxon>Pentapetalae</taxon>
        <taxon>asterids</taxon>
        <taxon>lamiids</taxon>
        <taxon>Solanales</taxon>
        <taxon>Solanaceae</taxon>
        <taxon>Solanoideae</taxon>
        <taxon>Solaneae</taxon>
        <taxon>Solanum</taxon>
    </lineage>
</organism>
<dbReference type="Pfam" id="PF02362">
    <property type="entry name" value="B3"/>
    <property type="match status" value="1"/>
</dbReference>
<evidence type="ECO:0000313" key="9">
    <source>
        <dbReference type="Proteomes" id="UP001627284"/>
    </source>
</evidence>
<evidence type="ECO:0000259" key="7">
    <source>
        <dbReference type="PROSITE" id="PS50863"/>
    </source>
</evidence>
<protein>
    <recommendedName>
        <fullName evidence="7">TF-B3 domain-containing protein</fullName>
    </recommendedName>
</protein>
<dbReference type="EMBL" id="JBJKTR010000001">
    <property type="protein sequence ID" value="KAL3382894.1"/>
    <property type="molecule type" value="Genomic_DNA"/>
</dbReference>
<keyword evidence="4" id="KW-0804">Transcription</keyword>
<evidence type="ECO:0000256" key="2">
    <source>
        <dbReference type="ARBA" id="ARBA00023015"/>
    </source>
</evidence>
<dbReference type="GO" id="GO:0005634">
    <property type="term" value="C:nucleus"/>
    <property type="evidence" value="ECO:0007669"/>
    <property type="project" value="UniProtKB-SubCell"/>
</dbReference>
<feature type="compositionally biased region" description="Acidic residues" evidence="6">
    <location>
        <begin position="22"/>
        <end position="38"/>
    </location>
</feature>
<dbReference type="GO" id="GO:0003677">
    <property type="term" value="F:DNA binding"/>
    <property type="evidence" value="ECO:0007669"/>
    <property type="project" value="UniProtKB-KW"/>
</dbReference>
<feature type="domain" description="TF-B3" evidence="7">
    <location>
        <begin position="272"/>
        <end position="370"/>
    </location>
</feature>
<keyword evidence="5" id="KW-0539">Nucleus</keyword>
<sequence length="374" mass="43573">MMGKNFVKIDKAPRSKHRHAEETEEEEYEDEEEEEEQNEWAGIVKKNASCSKAGYQRATARKVRDSHDQFGADIFKSGHATQPRNPYFIAKLQAKRRDQLYVPIDVVKAFNFELPSSMTIRDSTGREFETKLKNWKDGRIWLIGGWHSLCRWNLVEKDVKCICEFVNGKGNKVLYLQVQILHEGSVSNSNTKHMEEEDDDDEEEDYDDDDEEEEETEEDGETEEDERTGTFKKNVSRSKVGCKRDTACKVRDVPDQYGADIFKSGRAIQPKNPYFVAKIRAKRRDQLYIPIDVVRDYKLELPSRMIIRDSAGREFETKLKNWKDGRIWIAGGWRSLCRWNLVEKDRCICEFVRGKGKNGLYLQVHVLHEGSVSE</sequence>
<reference evidence="8 9" key="1">
    <citation type="submission" date="2024-05" db="EMBL/GenBank/DDBJ databases">
        <title>De novo assembly of an allotetraploid wild potato.</title>
        <authorList>
            <person name="Hosaka A.J."/>
        </authorList>
    </citation>
    <scope>NUCLEOTIDE SEQUENCE [LARGE SCALE GENOMIC DNA]</scope>
    <source>
        <tissue evidence="8">Young leaves</tissue>
    </source>
</reference>
<dbReference type="SMART" id="SM01019">
    <property type="entry name" value="B3"/>
    <property type="match status" value="2"/>
</dbReference>
<dbReference type="InterPro" id="IPR003340">
    <property type="entry name" value="B3_DNA-bd"/>
</dbReference>
<dbReference type="PANTHER" id="PTHR34951:SF7">
    <property type="entry name" value="TF-B3 DOMAIN-CONTAINING PROTEIN"/>
    <property type="match status" value="1"/>
</dbReference>
<evidence type="ECO:0000256" key="3">
    <source>
        <dbReference type="ARBA" id="ARBA00023125"/>
    </source>
</evidence>